<sequence length="466" mass="49578">MSDDLVLHYRLPLSRLLVCGVLRRSVDRALQPDADLARVAAQLVSYSIEPTTVADGTELTAHLGRSWLFATKNTFSLTSDGRLSSASVESTGQLGEVAAAAGQLLGAAAAVALGDAPDPHFVAYEVIHPASAARITRLRQALAALGAALDAEYTAATENTDPGNGRTSGRIARLERLVGGLERRLAAAEAPFEAWMSRQVVTVDTYFSFVVELVDIPESPPQAAPHPADTFTPPVDLDTLWNEYGVTVIARWQSVRATNAWSRPVQPTERRKAAQARRVLFARCADTVELDTVCSRQGLTTVKTTTRADVADAYSTHREIPLRRSLFGRRSVGVTFSAEGFLTGLSSEGDAALGKAAQAAASLPGSVQTGIEGVTKLRTASAAARRATIDSQLAATKAALDLEQARTSLTGAQLTSQDAARLARLTQLKAIYESQLAITGPDPDLTAWARGQVELLGTADEPTLRR</sequence>
<proteinExistence type="predicted"/>
<gene>
    <name evidence="1" type="ORF">GCM10022236_25050</name>
</gene>
<reference evidence="2" key="1">
    <citation type="journal article" date="2019" name="Int. J. Syst. Evol. Microbiol.">
        <title>The Global Catalogue of Microorganisms (GCM) 10K type strain sequencing project: providing services to taxonomists for standard genome sequencing and annotation.</title>
        <authorList>
            <consortium name="The Broad Institute Genomics Platform"/>
            <consortium name="The Broad Institute Genome Sequencing Center for Infectious Disease"/>
            <person name="Wu L."/>
            <person name="Ma J."/>
        </authorList>
    </citation>
    <scope>NUCLEOTIDE SEQUENCE [LARGE SCALE GENOMIC DNA]</scope>
    <source>
        <strain evidence="2">JCM 16929</strain>
    </source>
</reference>
<comment type="caution">
    <text evidence="1">The sequence shown here is derived from an EMBL/GenBank/DDBJ whole genome shotgun (WGS) entry which is preliminary data.</text>
</comment>
<dbReference type="EMBL" id="BAABAB010000016">
    <property type="protein sequence ID" value="GAA3621666.1"/>
    <property type="molecule type" value="Genomic_DNA"/>
</dbReference>
<accession>A0ABP6ZY35</accession>
<protein>
    <submittedName>
        <fullName evidence="1">Uncharacterized protein</fullName>
    </submittedName>
</protein>
<organism evidence="1 2">
    <name type="scientific">Microlunatus ginsengisoli</name>
    <dbReference type="NCBI Taxonomy" id="363863"/>
    <lineage>
        <taxon>Bacteria</taxon>
        <taxon>Bacillati</taxon>
        <taxon>Actinomycetota</taxon>
        <taxon>Actinomycetes</taxon>
        <taxon>Propionibacteriales</taxon>
        <taxon>Propionibacteriaceae</taxon>
        <taxon>Microlunatus</taxon>
    </lineage>
</organism>
<dbReference type="RefSeq" id="WP_344804938.1">
    <property type="nucleotide sequence ID" value="NZ_BAABAB010000016.1"/>
</dbReference>
<name>A0ABP6ZY35_9ACTN</name>
<evidence type="ECO:0000313" key="2">
    <source>
        <dbReference type="Proteomes" id="UP001501490"/>
    </source>
</evidence>
<evidence type="ECO:0000313" key="1">
    <source>
        <dbReference type="EMBL" id="GAA3621666.1"/>
    </source>
</evidence>
<dbReference type="Proteomes" id="UP001501490">
    <property type="component" value="Unassembled WGS sequence"/>
</dbReference>
<keyword evidence="2" id="KW-1185">Reference proteome</keyword>